<protein>
    <recommendedName>
        <fullName evidence="7">Large ribosomal subunit protein bL35m</fullName>
    </recommendedName>
    <alternativeName>
        <fullName evidence="8">39S ribosomal protein L35, mitochondrial</fullName>
    </alternativeName>
</protein>
<keyword evidence="11" id="KW-1185">Reference proteome</keyword>
<dbReference type="Pfam" id="PF01632">
    <property type="entry name" value="Ribosomal_L35p"/>
    <property type="match status" value="1"/>
</dbReference>
<dbReference type="PANTHER" id="PTHR15909:SF0">
    <property type="entry name" value="LARGE RIBOSOMAL SUBUNIT PROTEIN BL35M"/>
    <property type="match status" value="1"/>
</dbReference>
<gene>
    <name evidence="10" type="ORF">L9F63_004285</name>
</gene>
<reference evidence="10" key="2">
    <citation type="submission" date="2023-05" db="EMBL/GenBank/DDBJ databases">
        <authorList>
            <person name="Fouks B."/>
        </authorList>
    </citation>
    <scope>NUCLEOTIDE SEQUENCE</scope>
    <source>
        <strain evidence="10">Stay&amp;Tobe</strain>
        <tissue evidence="10">Testes</tissue>
    </source>
</reference>
<keyword evidence="5" id="KW-0496">Mitochondrion</keyword>
<dbReference type="Gene3D" id="4.10.410.60">
    <property type="match status" value="1"/>
</dbReference>
<evidence type="ECO:0000256" key="2">
    <source>
        <dbReference type="ARBA" id="ARBA00006598"/>
    </source>
</evidence>
<dbReference type="Proteomes" id="UP001233999">
    <property type="component" value="Unassembled WGS sequence"/>
</dbReference>
<evidence type="ECO:0000256" key="4">
    <source>
        <dbReference type="ARBA" id="ARBA00022980"/>
    </source>
</evidence>
<evidence type="ECO:0000256" key="7">
    <source>
        <dbReference type="ARBA" id="ARBA00035273"/>
    </source>
</evidence>
<evidence type="ECO:0000256" key="1">
    <source>
        <dbReference type="ARBA" id="ARBA00004173"/>
    </source>
</evidence>
<dbReference type="GO" id="GO:1990904">
    <property type="term" value="C:ribonucleoprotein complex"/>
    <property type="evidence" value="ECO:0007669"/>
    <property type="project" value="UniProtKB-KW"/>
</dbReference>
<dbReference type="EMBL" id="JASPKZ010008363">
    <property type="protein sequence ID" value="KAJ9580048.1"/>
    <property type="molecule type" value="Genomic_DNA"/>
</dbReference>
<keyword evidence="9" id="KW-0812">Transmembrane</keyword>
<dbReference type="PANTHER" id="PTHR15909">
    <property type="entry name" value="39S RIBOSOMAL PROTEIN L35, MITOCHONDRIAL"/>
    <property type="match status" value="1"/>
</dbReference>
<evidence type="ECO:0000256" key="9">
    <source>
        <dbReference type="SAM" id="Phobius"/>
    </source>
</evidence>
<evidence type="ECO:0000256" key="6">
    <source>
        <dbReference type="ARBA" id="ARBA00023274"/>
    </source>
</evidence>
<evidence type="ECO:0000256" key="3">
    <source>
        <dbReference type="ARBA" id="ARBA00022946"/>
    </source>
</evidence>
<accession>A0AAD8E7I6</accession>
<keyword evidence="4" id="KW-0689">Ribosomal protein</keyword>
<keyword evidence="6" id="KW-0687">Ribonucleoprotein</keyword>
<dbReference type="GO" id="GO:0005840">
    <property type="term" value="C:ribosome"/>
    <property type="evidence" value="ECO:0007669"/>
    <property type="project" value="UniProtKB-KW"/>
</dbReference>
<dbReference type="GO" id="GO:0005739">
    <property type="term" value="C:mitochondrion"/>
    <property type="evidence" value="ECO:0007669"/>
    <property type="project" value="UniProtKB-SubCell"/>
</dbReference>
<reference evidence="10" key="1">
    <citation type="journal article" date="2023" name="IScience">
        <title>Live-bearing cockroach genome reveals convergent evolutionary mechanisms linked to viviparity in insects and beyond.</title>
        <authorList>
            <person name="Fouks B."/>
            <person name="Harrison M.C."/>
            <person name="Mikhailova A.A."/>
            <person name="Marchal E."/>
            <person name="English S."/>
            <person name="Carruthers M."/>
            <person name="Jennings E.C."/>
            <person name="Chiamaka E.L."/>
            <person name="Frigard R.A."/>
            <person name="Pippel M."/>
            <person name="Attardo G.M."/>
            <person name="Benoit J.B."/>
            <person name="Bornberg-Bauer E."/>
            <person name="Tobe S.S."/>
        </authorList>
    </citation>
    <scope>NUCLEOTIDE SEQUENCE</scope>
    <source>
        <strain evidence="10">Stay&amp;Tobe</strain>
    </source>
</reference>
<dbReference type="InterPro" id="IPR037229">
    <property type="entry name" value="Ribosomal_bL35_sf"/>
</dbReference>
<keyword evidence="9" id="KW-0472">Membrane</keyword>
<dbReference type="SUPFAM" id="SSF143034">
    <property type="entry name" value="L35p-like"/>
    <property type="match status" value="1"/>
</dbReference>
<dbReference type="GO" id="GO:0003735">
    <property type="term" value="F:structural constituent of ribosome"/>
    <property type="evidence" value="ECO:0007669"/>
    <property type="project" value="InterPro"/>
</dbReference>
<organism evidence="10 11">
    <name type="scientific">Diploptera punctata</name>
    <name type="common">Pacific beetle cockroach</name>
    <dbReference type="NCBI Taxonomy" id="6984"/>
    <lineage>
        <taxon>Eukaryota</taxon>
        <taxon>Metazoa</taxon>
        <taxon>Ecdysozoa</taxon>
        <taxon>Arthropoda</taxon>
        <taxon>Hexapoda</taxon>
        <taxon>Insecta</taxon>
        <taxon>Pterygota</taxon>
        <taxon>Neoptera</taxon>
        <taxon>Polyneoptera</taxon>
        <taxon>Dictyoptera</taxon>
        <taxon>Blattodea</taxon>
        <taxon>Blaberoidea</taxon>
        <taxon>Blaberidae</taxon>
        <taxon>Diplopterinae</taxon>
        <taxon>Diploptera</taxon>
    </lineage>
</organism>
<evidence type="ECO:0000313" key="11">
    <source>
        <dbReference type="Proteomes" id="UP001233999"/>
    </source>
</evidence>
<dbReference type="AlphaFoldDB" id="A0AAD8E7I6"/>
<sequence length="166" mass="20026">MNMLRTAVTVARYIFNIIPCIMASSIKCLLSYVSKPQILSGFLTQPKIQSLQVPQIRTLIKLSLRKGKRKSIKAVTKRFFRLAWGGWIRTIQGRKKHLWKKREKRRNRYRQHVFCSSSQSHKLDRMVCKFWKRRKYYVDDPYEPYHSREHYMYTRKNFAPAPPRKC</sequence>
<keyword evidence="9" id="KW-1133">Transmembrane helix</keyword>
<dbReference type="InterPro" id="IPR019338">
    <property type="entry name" value="Ribosomal_bL35m"/>
</dbReference>
<evidence type="ECO:0000256" key="5">
    <source>
        <dbReference type="ARBA" id="ARBA00023128"/>
    </source>
</evidence>
<evidence type="ECO:0000313" key="10">
    <source>
        <dbReference type="EMBL" id="KAJ9580048.1"/>
    </source>
</evidence>
<dbReference type="GO" id="GO:0006412">
    <property type="term" value="P:translation"/>
    <property type="evidence" value="ECO:0007669"/>
    <property type="project" value="InterPro"/>
</dbReference>
<comment type="subcellular location">
    <subcellularLocation>
        <location evidence="1">Mitochondrion</location>
    </subcellularLocation>
</comment>
<name>A0AAD8E7I6_DIPPU</name>
<proteinExistence type="inferred from homology"/>
<evidence type="ECO:0000256" key="8">
    <source>
        <dbReference type="ARBA" id="ARBA00035418"/>
    </source>
</evidence>
<feature type="transmembrane region" description="Helical" evidence="9">
    <location>
        <begin position="13"/>
        <end position="33"/>
    </location>
</feature>
<comment type="caution">
    <text evidence="10">The sequence shown here is derived from an EMBL/GenBank/DDBJ whole genome shotgun (WGS) entry which is preliminary data.</text>
</comment>
<keyword evidence="3" id="KW-0809">Transit peptide</keyword>
<dbReference type="InterPro" id="IPR021137">
    <property type="entry name" value="Ribosomal_bL35-like"/>
</dbReference>
<comment type="similarity">
    <text evidence="2">Belongs to the bacterial ribosomal protein bL35 family.</text>
</comment>